<dbReference type="Gene3D" id="1.10.4160.10">
    <property type="entry name" value="Hydantoin permease"/>
    <property type="match status" value="1"/>
</dbReference>
<keyword evidence="10" id="KW-1185">Reference proteome</keyword>
<feature type="transmembrane region" description="Helical" evidence="7">
    <location>
        <begin position="1106"/>
        <end position="1130"/>
    </location>
</feature>
<dbReference type="CDD" id="cd11482">
    <property type="entry name" value="SLC-NCS1sbd_NRT1-like"/>
    <property type="match status" value="1"/>
</dbReference>
<dbReference type="InterPro" id="IPR045225">
    <property type="entry name" value="Uracil/uridine/allantoin_perm"/>
</dbReference>
<feature type="domain" description="DUF6536" evidence="8">
    <location>
        <begin position="118"/>
        <end position="269"/>
    </location>
</feature>
<gene>
    <name evidence="9" type="primary">fur4</name>
    <name evidence="9" type="ORF">PMZ80_007926</name>
</gene>
<evidence type="ECO:0000256" key="4">
    <source>
        <dbReference type="ARBA" id="ARBA00022989"/>
    </source>
</evidence>
<feature type="transmembrane region" description="Helical" evidence="7">
    <location>
        <begin position="1235"/>
        <end position="1254"/>
    </location>
</feature>
<evidence type="ECO:0000313" key="9">
    <source>
        <dbReference type="EMBL" id="KAK5939548.1"/>
    </source>
</evidence>
<feature type="transmembrane region" description="Helical" evidence="7">
    <location>
        <begin position="122"/>
        <end position="149"/>
    </location>
</feature>
<feature type="transmembrane region" description="Helical" evidence="7">
    <location>
        <begin position="872"/>
        <end position="893"/>
    </location>
</feature>
<feature type="region of interest" description="Disordered" evidence="6">
    <location>
        <begin position="1365"/>
        <end position="1388"/>
    </location>
</feature>
<comment type="similarity">
    <text evidence="2">Belongs to the purine-cytosine permease (2.A.39) family.</text>
</comment>
<dbReference type="InterPro" id="IPR046623">
    <property type="entry name" value="DUF6536"/>
</dbReference>
<dbReference type="EMBL" id="JAVHJV010000010">
    <property type="protein sequence ID" value="KAK5939548.1"/>
    <property type="molecule type" value="Genomic_DNA"/>
</dbReference>
<keyword evidence="5 7" id="KW-0472">Membrane</keyword>
<evidence type="ECO:0000256" key="3">
    <source>
        <dbReference type="ARBA" id="ARBA00022692"/>
    </source>
</evidence>
<comment type="caution">
    <text evidence="9">The sequence shown here is derived from an EMBL/GenBank/DDBJ whole genome shotgun (WGS) entry which is preliminary data.</text>
</comment>
<evidence type="ECO:0000259" key="8">
    <source>
        <dbReference type="Pfam" id="PF20163"/>
    </source>
</evidence>
<dbReference type="InterPro" id="IPR001248">
    <property type="entry name" value="Pur-cyt_permease"/>
</dbReference>
<dbReference type="NCBIfam" id="TIGR00800">
    <property type="entry name" value="ncs1"/>
    <property type="match status" value="1"/>
</dbReference>
<feature type="transmembrane region" description="Helical" evidence="7">
    <location>
        <begin position="1205"/>
        <end position="1223"/>
    </location>
</feature>
<dbReference type="RefSeq" id="XP_064727638.1">
    <property type="nucleotide sequence ID" value="XM_064876331.1"/>
</dbReference>
<evidence type="ECO:0000256" key="1">
    <source>
        <dbReference type="ARBA" id="ARBA00004141"/>
    </source>
</evidence>
<dbReference type="Pfam" id="PF02133">
    <property type="entry name" value="Transp_cyt_pur"/>
    <property type="match status" value="1"/>
</dbReference>
<evidence type="ECO:0000256" key="6">
    <source>
        <dbReference type="SAM" id="MobiDB-lite"/>
    </source>
</evidence>
<proteinExistence type="inferred from homology"/>
<feature type="transmembrane region" description="Helical" evidence="7">
    <location>
        <begin position="690"/>
        <end position="710"/>
    </location>
</feature>
<comment type="subcellular location">
    <subcellularLocation>
        <location evidence="1">Membrane</location>
        <topology evidence="1">Multi-pass membrane protein</topology>
    </subcellularLocation>
</comment>
<feature type="transmembrane region" description="Helical" evidence="7">
    <location>
        <begin position="428"/>
        <end position="452"/>
    </location>
</feature>
<dbReference type="Proteomes" id="UP001334248">
    <property type="component" value="Unassembled WGS sequence"/>
</dbReference>
<feature type="transmembrane region" description="Helical" evidence="7">
    <location>
        <begin position="956"/>
        <end position="979"/>
    </location>
</feature>
<feature type="region of interest" description="Disordered" evidence="6">
    <location>
        <begin position="800"/>
        <end position="827"/>
    </location>
</feature>
<feature type="transmembrane region" description="Helical" evidence="7">
    <location>
        <begin position="647"/>
        <end position="670"/>
    </location>
</feature>
<feature type="transmembrane region" description="Helical" evidence="7">
    <location>
        <begin position="899"/>
        <end position="919"/>
    </location>
</feature>
<name>A0ABR0RH83_9EURO</name>
<feature type="transmembrane region" description="Helical" evidence="7">
    <location>
        <begin position="1164"/>
        <end position="1184"/>
    </location>
</feature>
<accession>A0ABR0RH83</accession>
<feature type="transmembrane region" description="Helical" evidence="7">
    <location>
        <begin position="991"/>
        <end position="1015"/>
    </location>
</feature>
<dbReference type="PANTHER" id="PTHR30618">
    <property type="entry name" value="NCS1 FAMILY PURINE/PYRIMIDINE TRANSPORTER"/>
    <property type="match status" value="1"/>
</dbReference>
<feature type="transmembrane region" description="Helical" evidence="7">
    <location>
        <begin position="521"/>
        <end position="541"/>
    </location>
</feature>
<feature type="transmembrane region" description="Helical" evidence="7">
    <location>
        <begin position="169"/>
        <end position="188"/>
    </location>
</feature>
<feature type="transmembrane region" description="Helical" evidence="7">
    <location>
        <begin position="1312"/>
        <end position="1332"/>
    </location>
</feature>
<evidence type="ECO:0000256" key="7">
    <source>
        <dbReference type="SAM" id="Phobius"/>
    </source>
</evidence>
<dbReference type="Pfam" id="PF20163">
    <property type="entry name" value="DUF6536"/>
    <property type="match status" value="1"/>
</dbReference>
<keyword evidence="4 7" id="KW-1133">Transmembrane helix</keyword>
<feature type="transmembrane region" description="Helical" evidence="7">
    <location>
        <begin position="1284"/>
        <end position="1306"/>
    </location>
</feature>
<dbReference type="GeneID" id="90001375"/>
<organism evidence="9 10">
    <name type="scientific">Knufia obscura</name>
    <dbReference type="NCBI Taxonomy" id="1635080"/>
    <lineage>
        <taxon>Eukaryota</taxon>
        <taxon>Fungi</taxon>
        <taxon>Dikarya</taxon>
        <taxon>Ascomycota</taxon>
        <taxon>Pezizomycotina</taxon>
        <taxon>Eurotiomycetes</taxon>
        <taxon>Chaetothyriomycetidae</taxon>
        <taxon>Chaetothyriales</taxon>
        <taxon>Trichomeriaceae</taxon>
        <taxon>Knufia</taxon>
    </lineage>
</organism>
<dbReference type="PANTHER" id="PTHR30618:SF2">
    <property type="entry name" value="ALLANTOIN PERMEASE-RELATED"/>
    <property type="match status" value="1"/>
</dbReference>
<feature type="transmembrane region" description="Helical" evidence="7">
    <location>
        <begin position="1065"/>
        <end position="1085"/>
    </location>
</feature>
<reference evidence="9 10" key="1">
    <citation type="journal article" date="2023" name="Res Sq">
        <title>Genomic and morphological characterization of Knufia obscura isolated from the Mars 2020 spacecraft assembly facility.</title>
        <authorList>
            <person name="Chander A.M."/>
            <person name="Teixeira M.M."/>
            <person name="Singh N.K."/>
            <person name="Williams M.P."/>
            <person name="Parker C.W."/>
            <person name="Leo P."/>
            <person name="Stajich J.E."/>
            <person name="Torok T."/>
            <person name="Tighe S."/>
            <person name="Mason C.E."/>
            <person name="Venkateswaran K."/>
        </authorList>
    </citation>
    <scope>NUCLEOTIDE SEQUENCE [LARGE SCALE GENOMIC DNA]</scope>
    <source>
        <strain evidence="9 10">CCFEE 5817</strain>
    </source>
</reference>
<protein>
    <submittedName>
        <fullName evidence="9">Uracil permease</fullName>
    </submittedName>
</protein>
<dbReference type="InterPro" id="IPR012681">
    <property type="entry name" value="NCS1"/>
</dbReference>
<evidence type="ECO:0000256" key="2">
    <source>
        <dbReference type="ARBA" id="ARBA00008974"/>
    </source>
</evidence>
<evidence type="ECO:0000313" key="10">
    <source>
        <dbReference type="Proteomes" id="UP001334248"/>
    </source>
</evidence>
<keyword evidence="3 7" id="KW-0812">Transmembrane</keyword>
<sequence>MGRPIASLYSKITDFGSSSDVELTFLPPTAAGRTTKQPDTDTIALLHGFDKAYRPLQGSHANRAGFTDGPRPDPLIDFSGTSTTKDQRWFTNWRRGQYAYLGSGAGDPQDVESTFQGWRKPVMAAAAITGLVLLINTVFAVVSFAKFTVNDGVGIIYTGDCGLVKRWNTALHLLINLLGTALLAASSFTMQCLSSPTRSEVNAAHAKRVSLEIGIASVKNLFYMKAWKGTLWAMLCFSTLPLHLLWNSTIFSTSGTNLFAYVMAEEGFLTDATYEEPYNTTYCYGHEGPAETIARLRNAYKAGGWTNLTAAECIKAYVEAEFLASRRNLIMVVQQPNTATNMGACGYNRQTLNGSSVVAVDTDWLPGTAWLGDYFTVRDEDGEYLSSNTSTIKDVQPDGSWQVGNITVNSCLSESTEVSQCQLQFVSYILYVVVGCNVVKFVCMCFAARYLWNLEVPILATVGDAVASYLEHEDGTTIGWCLLDLQSLRAWRSTQDTGSYDAVYRRRSRRRLYSATSSTRWWTTIFLCTSYVSVGFTLFRLSVNISGYYMAEAMKMRFGAVDSELILGLEGKSGGRLILDVVVANSFQVALSTTYFLYNSLYTAQCGALEWASYAHGKRKSLRVTWPRGQQRATYYLQLPYRYGVPLTALLVLMHFLISQSIFLARLQYYDSAGNLTNNGFSDVGYSPRATVTACCVGVVMILAQVLHACRPLDNRIPIHGNNSAVISAMCHADKDPADKLRRPFSDQWEDDHIATKPIMWGVTRQPRDENVGVMEEDDAGHCSFSADIVELPQVAAREFGSEPRTSSSPAHGHRRAPAAGMEKTSRSRFGHTMKKIEVEAEPGLTNKQLFLTNHDLKPVEPERRKWSARNFVTFWIADSFNINTWMIAASSLDVGLSWWQAWICVWVGYTIAGFFICLTGRIGATYHIGFPVVNRASFGIWGALWPVLNRSVMACIWYGVQSWIGGQCVFLMIAAIWPSFGHGSYMNRELAFGATVNYMISFVLFWLCSLPFIWFPPHKIRHLFTFKAVVAPIGGISLFAWAIARAGGVGPIVNQGSEAKGSELAWGIVAGIMSAISNFATLIVNDPDFARFAKKPSNALWPQGITVPMGFGLTSFIGIIAGSASAVIYPEVGAVWNPLDLLKYFVQGGVNVTSGHGTSGDRAGTFFIAFTFVVAQLGTNIAANSISAGTDLTALLPRYINIRRGGYICAIIGIAICPWQFLTSASNFTTYLSAYSVFLSSIAGPMIADYYFVRKGYLQIRDLYNGESDGSYWGVAGIQWRGYVAYICGILINVVGFAGAVGTDVPMGATYIYRLNFFTGFIVSAGVYTLLAKIFPMPAMSPTGSWLEIGDEVRNPSLVYGSEGDADEAVSRTGYGTEESMEHGGDKGFWKFGKK</sequence>
<feature type="transmembrane region" description="Helical" evidence="7">
    <location>
        <begin position="1027"/>
        <end position="1045"/>
    </location>
</feature>
<evidence type="ECO:0000256" key="5">
    <source>
        <dbReference type="ARBA" id="ARBA00023136"/>
    </source>
</evidence>